<feature type="compositionally biased region" description="Polar residues" evidence="1">
    <location>
        <begin position="47"/>
        <end position="56"/>
    </location>
</feature>
<evidence type="ECO:0000313" key="2">
    <source>
        <dbReference type="EMBL" id="MBU5486289.1"/>
    </source>
</evidence>
<proteinExistence type="predicted"/>
<gene>
    <name evidence="2" type="ORF">KQI86_18430</name>
</gene>
<protein>
    <submittedName>
        <fullName evidence="2">Uncharacterized protein</fullName>
    </submittedName>
</protein>
<dbReference type="EMBL" id="JAHLQF010000005">
    <property type="protein sequence ID" value="MBU5486289.1"/>
    <property type="molecule type" value="Genomic_DNA"/>
</dbReference>
<organism evidence="2 3">
    <name type="scientific">Clostridium mobile</name>
    <dbReference type="NCBI Taxonomy" id="2841512"/>
    <lineage>
        <taxon>Bacteria</taxon>
        <taxon>Bacillati</taxon>
        <taxon>Bacillota</taxon>
        <taxon>Clostridia</taxon>
        <taxon>Eubacteriales</taxon>
        <taxon>Clostridiaceae</taxon>
        <taxon>Clostridium</taxon>
    </lineage>
</organism>
<sequence>MWFLFLIILCSSLCIIYYLDNKISIQKRQIMILQKQNKELKDKLNKQSKSSDNILTQDKEEI</sequence>
<keyword evidence="3" id="KW-1185">Reference proteome</keyword>
<accession>A0ABS6EM36</accession>
<evidence type="ECO:0000256" key="1">
    <source>
        <dbReference type="SAM" id="MobiDB-lite"/>
    </source>
</evidence>
<reference evidence="2 3" key="1">
    <citation type="submission" date="2021-06" db="EMBL/GenBank/DDBJ databases">
        <authorList>
            <person name="Sun Q."/>
            <person name="Li D."/>
        </authorList>
    </citation>
    <scope>NUCLEOTIDE SEQUENCE [LARGE SCALE GENOMIC DNA]</scope>
    <source>
        <strain evidence="2 3">MSJ-11</strain>
    </source>
</reference>
<dbReference type="Proteomes" id="UP000726170">
    <property type="component" value="Unassembled WGS sequence"/>
</dbReference>
<name>A0ABS6EM36_9CLOT</name>
<feature type="region of interest" description="Disordered" evidence="1">
    <location>
        <begin position="43"/>
        <end position="62"/>
    </location>
</feature>
<comment type="caution">
    <text evidence="2">The sequence shown here is derived from an EMBL/GenBank/DDBJ whole genome shotgun (WGS) entry which is preliminary data.</text>
</comment>
<evidence type="ECO:0000313" key="3">
    <source>
        <dbReference type="Proteomes" id="UP000726170"/>
    </source>
</evidence>